<evidence type="ECO:0008006" key="4">
    <source>
        <dbReference type="Google" id="ProtNLM"/>
    </source>
</evidence>
<evidence type="ECO:0000313" key="3">
    <source>
        <dbReference type="Proteomes" id="UP000032726"/>
    </source>
</evidence>
<keyword evidence="1" id="KW-1133">Transmembrane helix</keyword>
<keyword evidence="1" id="KW-0812">Transmembrane</keyword>
<feature type="transmembrane region" description="Helical" evidence="1">
    <location>
        <begin position="116"/>
        <end position="137"/>
    </location>
</feature>
<feature type="transmembrane region" description="Helical" evidence="1">
    <location>
        <begin position="67"/>
        <end position="84"/>
    </location>
</feature>
<proteinExistence type="predicted"/>
<name>A0A0D5YT25_9FLAO</name>
<dbReference type="AlphaFoldDB" id="A0A0D5YT25"/>
<keyword evidence="1" id="KW-0472">Membrane</keyword>
<feature type="transmembrane region" description="Helical" evidence="1">
    <location>
        <begin position="149"/>
        <end position="169"/>
    </location>
</feature>
<feature type="transmembrane region" description="Helical" evidence="1">
    <location>
        <begin position="43"/>
        <end position="61"/>
    </location>
</feature>
<keyword evidence="3" id="KW-1185">Reference proteome</keyword>
<dbReference type="HOGENOM" id="CLU_124496_0_0_10"/>
<dbReference type="KEGG" id="mlt:VC82_1405"/>
<accession>A0A0D5YT25</accession>
<evidence type="ECO:0000313" key="2">
    <source>
        <dbReference type="EMBL" id="AKA35029.1"/>
    </source>
</evidence>
<dbReference type="Proteomes" id="UP000032726">
    <property type="component" value="Chromosome"/>
</dbReference>
<evidence type="ECO:0000256" key="1">
    <source>
        <dbReference type="SAM" id="Phobius"/>
    </source>
</evidence>
<dbReference type="EMBL" id="CP011071">
    <property type="protein sequence ID" value="AKA35029.1"/>
    <property type="molecule type" value="Genomic_DNA"/>
</dbReference>
<gene>
    <name evidence="2" type="ORF">VC82_1405</name>
</gene>
<sequence>MNDFEQLKNNWKEQPIQKPLEANFDRLKNGIVKVAKKQRMTNIILLGAVAILLLFFFYIGAMQYNDVALALGTMIGALVVRVLVEFFSQAYLKNLSTTASMQNFKRKLAGYYKNRIWVHAVLTPILLAIYSYAFWTLLPDFKMSLSKGFYNYIVWSSIVLLIFFSFFIYSHIRKEVKVLKELKDE</sequence>
<reference evidence="2 3" key="1">
    <citation type="submission" date="2015-03" db="EMBL/GenBank/DDBJ databases">
        <title>Complete genome sequence of Muricauda lutaonensis CC-HSB-11T, isolated from a coastal hot spring.</title>
        <authorList>
            <person name="Kim K.M."/>
        </authorList>
    </citation>
    <scope>NUCLEOTIDE SEQUENCE [LARGE SCALE GENOMIC DNA]</scope>
    <source>
        <strain evidence="2 3">CC-HSB-11</strain>
    </source>
</reference>
<dbReference type="OrthoDB" id="659392at2"/>
<dbReference type="STRING" id="516051.VC82_1405"/>
<dbReference type="RefSeq" id="WP_045801734.1">
    <property type="nucleotide sequence ID" value="NZ_CP011071.1"/>
</dbReference>
<organism evidence="2 3">
    <name type="scientific">Flagellimonas lutaonensis</name>
    <dbReference type="NCBI Taxonomy" id="516051"/>
    <lineage>
        <taxon>Bacteria</taxon>
        <taxon>Pseudomonadati</taxon>
        <taxon>Bacteroidota</taxon>
        <taxon>Flavobacteriia</taxon>
        <taxon>Flavobacteriales</taxon>
        <taxon>Flavobacteriaceae</taxon>
        <taxon>Flagellimonas</taxon>
    </lineage>
</organism>
<protein>
    <recommendedName>
        <fullName evidence="4">DUF3278 domain-containing protein</fullName>
    </recommendedName>
</protein>